<sequence length="335" mass="39431">MSQIKTMLGKVNGLKRKRPASEEKLTAWMMKVYKWYVGNQKFPEGCITEQYLNEEAMRYCMEYIPSSKREIHSKEQRAALEDKDERGYPIDKKGKDYLLPSIQYQQAHKLVLRKSVQNADWEKKYETYLQGFKSRGKYRRIASPTQREMDYIPWLRKQLENEGESRFKRLADEMDTTTQNSGVSMKAFTNFRASAKDKNLVEDEATYYGIVKQILELDYHEFKETVFFCDLVRIEDRRNGCYVDPDTNLVFVNLERCQRNINEDDEPFILASEASQVFYCKNLSRDNWHVVLDAPKRLNHEVDAYEDPFVFEAMENSDGSASTLMGDIMEDDEIS</sequence>
<reference evidence="3 4" key="1">
    <citation type="submission" date="2020-10" db="EMBL/GenBank/DDBJ databases">
        <title>The Coptis chinensis genome and diversification of protoberbering-type alkaloids.</title>
        <authorList>
            <person name="Wang B."/>
            <person name="Shu S."/>
            <person name="Song C."/>
            <person name="Liu Y."/>
        </authorList>
    </citation>
    <scope>NUCLEOTIDE SEQUENCE [LARGE SCALE GENOMIC DNA]</scope>
    <source>
        <strain evidence="3">HL-2020</strain>
        <tissue evidence="3">Leaf</tissue>
    </source>
</reference>
<protein>
    <recommendedName>
        <fullName evidence="5">DUF4216 domain-containing protein</fullName>
    </recommendedName>
</protein>
<evidence type="ECO:0000313" key="4">
    <source>
        <dbReference type="Proteomes" id="UP000631114"/>
    </source>
</evidence>
<dbReference type="AlphaFoldDB" id="A0A835HGC8"/>
<dbReference type="InterPro" id="IPR025312">
    <property type="entry name" value="DUF4216"/>
</dbReference>
<organism evidence="3 4">
    <name type="scientific">Coptis chinensis</name>
    <dbReference type="NCBI Taxonomy" id="261450"/>
    <lineage>
        <taxon>Eukaryota</taxon>
        <taxon>Viridiplantae</taxon>
        <taxon>Streptophyta</taxon>
        <taxon>Embryophyta</taxon>
        <taxon>Tracheophyta</taxon>
        <taxon>Spermatophyta</taxon>
        <taxon>Magnoliopsida</taxon>
        <taxon>Ranunculales</taxon>
        <taxon>Ranunculaceae</taxon>
        <taxon>Coptidoideae</taxon>
        <taxon>Coptis</taxon>
    </lineage>
</organism>
<proteinExistence type="predicted"/>
<accession>A0A835HGC8</accession>
<dbReference type="Proteomes" id="UP000631114">
    <property type="component" value="Unassembled WGS sequence"/>
</dbReference>
<dbReference type="InterPro" id="IPR025452">
    <property type="entry name" value="DUF4218"/>
</dbReference>
<evidence type="ECO:0000259" key="1">
    <source>
        <dbReference type="Pfam" id="PF13952"/>
    </source>
</evidence>
<gene>
    <name evidence="3" type="ORF">IFM89_036347</name>
</gene>
<dbReference type="PANTHER" id="PTHR48258">
    <property type="entry name" value="DUF4218 DOMAIN-CONTAINING PROTEIN-RELATED"/>
    <property type="match status" value="1"/>
</dbReference>
<feature type="domain" description="DUF4216" evidence="1">
    <location>
        <begin position="215"/>
        <end position="291"/>
    </location>
</feature>
<evidence type="ECO:0008006" key="5">
    <source>
        <dbReference type="Google" id="ProtNLM"/>
    </source>
</evidence>
<dbReference type="EMBL" id="JADFTS010000007">
    <property type="protein sequence ID" value="KAF9599221.1"/>
    <property type="molecule type" value="Genomic_DNA"/>
</dbReference>
<name>A0A835HGC8_9MAGN</name>
<dbReference type="Pfam" id="PF13952">
    <property type="entry name" value="DUF4216"/>
    <property type="match status" value="1"/>
</dbReference>
<evidence type="ECO:0000313" key="3">
    <source>
        <dbReference type="EMBL" id="KAF9599221.1"/>
    </source>
</evidence>
<feature type="domain" description="DUF4218" evidence="2">
    <location>
        <begin position="30"/>
        <end position="77"/>
    </location>
</feature>
<dbReference type="Pfam" id="PF13960">
    <property type="entry name" value="DUF4218"/>
    <property type="match status" value="1"/>
</dbReference>
<comment type="caution">
    <text evidence="3">The sequence shown here is derived from an EMBL/GenBank/DDBJ whole genome shotgun (WGS) entry which is preliminary data.</text>
</comment>
<evidence type="ECO:0000259" key="2">
    <source>
        <dbReference type="Pfam" id="PF13960"/>
    </source>
</evidence>
<keyword evidence="4" id="KW-1185">Reference proteome</keyword>